<gene>
    <name evidence="2" type="ORF">TS85_16270</name>
</gene>
<dbReference type="Proteomes" id="UP000032300">
    <property type="component" value="Chromosome"/>
</dbReference>
<evidence type="ECO:0000313" key="2">
    <source>
        <dbReference type="EMBL" id="AJP73017.1"/>
    </source>
</evidence>
<accession>A0A7U4LFY8</accession>
<dbReference type="KEGG" id="sphi:TS85_16270"/>
<organism evidence="2 3">
    <name type="scientific">Sphingomonas hengshuiensis</name>
    <dbReference type="NCBI Taxonomy" id="1609977"/>
    <lineage>
        <taxon>Bacteria</taxon>
        <taxon>Pseudomonadati</taxon>
        <taxon>Pseudomonadota</taxon>
        <taxon>Alphaproteobacteria</taxon>
        <taxon>Sphingomonadales</taxon>
        <taxon>Sphingomonadaceae</taxon>
        <taxon>Sphingomonas</taxon>
    </lineage>
</organism>
<evidence type="ECO:0000313" key="3">
    <source>
        <dbReference type="Proteomes" id="UP000032300"/>
    </source>
</evidence>
<dbReference type="EMBL" id="CP010836">
    <property type="protein sequence ID" value="AJP73017.1"/>
    <property type="molecule type" value="Genomic_DNA"/>
</dbReference>
<sequence length="189" mass="21186">MGKRFSTRPEDYEIFTVVGTVAGSAVWSETRVGSTTTGGYNGQPAVTQVSSSTTQKNRFFLVMDDGEERKFDYSGSFGVRDGHKVMVVYGRAIGEQTGYYFAFYNQNTREQRYTTEFLSNARGHEFRAAGWWMLLLGPILGVWMFGWILGLLLGFGAPITYFILRSKTLKAIDNHLFALADRAVQQAGK</sequence>
<name>A0A7U4LFY8_9SPHN</name>
<keyword evidence="1" id="KW-1133">Transmembrane helix</keyword>
<dbReference type="AlphaFoldDB" id="A0A7U4LFY8"/>
<keyword evidence="3" id="KW-1185">Reference proteome</keyword>
<dbReference type="RefSeq" id="WP_044333668.1">
    <property type="nucleotide sequence ID" value="NZ_CP010836.1"/>
</dbReference>
<evidence type="ECO:0000256" key="1">
    <source>
        <dbReference type="SAM" id="Phobius"/>
    </source>
</evidence>
<reference evidence="2 3" key="1">
    <citation type="journal article" date="2015" name="Int. J. Syst. Evol. Microbiol.">
        <title>Sphingomonas hengshuiensis sp. nov., isolated from lake wetland.</title>
        <authorList>
            <person name="Wei S."/>
            <person name="Wang T."/>
            <person name="Liu H."/>
            <person name="Zhang C."/>
            <person name="Guo J."/>
            <person name="Wang Q."/>
            <person name="Liang K."/>
            <person name="Zhang Z."/>
        </authorList>
    </citation>
    <scope>NUCLEOTIDE SEQUENCE [LARGE SCALE GENOMIC DNA]</scope>
    <source>
        <strain evidence="2 3">WHSC-8</strain>
    </source>
</reference>
<protein>
    <submittedName>
        <fullName evidence="2">Uncharacterized protein</fullName>
    </submittedName>
</protein>
<keyword evidence="1" id="KW-0812">Transmembrane</keyword>
<feature type="transmembrane region" description="Helical" evidence="1">
    <location>
        <begin position="131"/>
        <end position="164"/>
    </location>
</feature>
<keyword evidence="1" id="KW-0472">Membrane</keyword>
<reference evidence="2 3" key="2">
    <citation type="submission" date="2015-02" db="EMBL/GenBank/DDBJ databases">
        <title>The complete genome of Sphingomonas hengshuiensis sp. WHSC-8 isolated from soil of Hengshui Lake.</title>
        <authorList>
            <person name="Wei S."/>
            <person name="Guo J."/>
            <person name="Su C."/>
            <person name="Wu R."/>
            <person name="Zhang Z."/>
            <person name="Liang K."/>
            <person name="Li H."/>
            <person name="Wang T."/>
            <person name="Liu H."/>
            <person name="Zhang C."/>
            <person name="Li Z."/>
            <person name="Wang Q."/>
            <person name="Meng J."/>
        </authorList>
    </citation>
    <scope>NUCLEOTIDE SEQUENCE [LARGE SCALE GENOMIC DNA]</scope>
    <source>
        <strain evidence="2 3">WHSC-8</strain>
    </source>
</reference>
<proteinExistence type="predicted"/>